<keyword evidence="2" id="KW-1185">Reference proteome</keyword>
<dbReference type="PANTHER" id="PTHR40375">
    <property type="entry name" value="SPORULATION-SPECIFIC PROTEIN 22"/>
    <property type="match status" value="1"/>
</dbReference>
<dbReference type="Proteomes" id="UP000252139">
    <property type="component" value="Unassembled WGS sequence"/>
</dbReference>
<dbReference type="AlphaFoldDB" id="A0A367K8J5"/>
<protein>
    <recommendedName>
        <fullName evidence="3">Protein ZIP4 homolog</fullName>
    </recommendedName>
</protein>
<evidence type="ECO:0000313" key="1">
    <source>
        <dbReference type="EMBL" id="RCH98480.1"/>
    </source>
</evidence>
<sequence>MSPNELGDLISEIIDCDLMENHLFVKRIWAKVHSLDEHNDFGLLQNAIRLWNKTINMNRKLNMNTIAICRKNMNENYIDNIESLVRQIVFNVIFLYHGRWKEDNYWQYLDITSSTLKAWLDYDILHVTDTVLSEFNKLLDETHTEDYAFLSPIQLKCLSRCYLYRAEHASINCKWSEAQESFVKSNVQCAQKDDLVINQEDSCVLQQALDQFSVPDGRNHMKYYPAKICAALKSFSVNQMTIETISQRISAMSIMDGIELLIHRHQDVQHVSAGTFYLFKIYTLYELAIDNDNEDYGDVIKSVMDGIYLVARSFDEIDLASIQLMLWRTGDYFNDKKDFTKAMPWYFHTSSIMTMTAEGQQNTLILARKIALCYAKGNDYTSACTWLENAMGTINKGSHARDYLWLVQWSIQNGDDPTKTASFVDKLVLAQDFKPTMFTDVLDSFYTECIRDDVQTLKKHYDQLPECIKTLVGLLEIEFHVRQGQFDAVIETFNVYLNLESHSFVVLERMICIVIQSDQCPHKIAFQLLKSFQRLSKLAQQTIDVYAKWTRMVISTALAYDQSEAFDCLEWMINQRLYQKHNYPQNELYYLIVVTWNEGITCYFGNQKLKGEAWCKYSFSLLNYYRQENKAQLKEQMDKAYRMFSTQKETETDA</sequence>
<comment type="caution">
    <text evidence="1">The sequence shown here is derived from an EMBL/GenBank/DDBJ whole genome shotgun (WGS) entry which is preliminary data.</text>
</comment>
<accession>A0A367K8J5</accession>
<dbReference type="PANTHER" id="PTHR40375:SF2">
    <property type="entry name" value="SPORULATION-SPECIFIC PROTEIN 22"/>
    <property type="match status" value="1"/>
</dbReference>
<proteinExistence type="predicted"/>
<organism evidence="1 2">
    <name type="scientific">Rhizopus azygosporus</name>
    <name type="common">Rhizopus microsporus var. azygosporus</name>
    <dbReference type="NCBI Taxonomy" id="86630"/>
    <lineage>
        <taxon>Eukaryota</taxon>
        <taxon>Fungi</taxon>
        <taxon>Fungi incertae sedis</taxon>
        <taxon>Mucoromycota</taxon>
        <taxon>Mucoromycotina</taxon>
        <taxon>Mucoromycetes</taxon>
        <taxon>Mucorales</taxon>
        <taxon>Mucorineae</taxon>
        <taxon>Rhizopodaceae</taxon>
        <taxon>Rhizopus</taxon>
    </lineage>
</organism>
<evidence type="ECO:0000313" key="2">
    <source>
        <dbReference type="Proteomes" id="UP000252139"/>
    </source>
</evidence>
<gene>
    <name evidence="1" type="ORF">CU097_014668</name>
</gene>
<dbReference type="EMBL" id="PJQL01000194">
    <property type="protein sequence ID" value="RCH98480.1"/>
    <property type="molecule type" value="Genomic_DNA"/>
</dbReference>
<dbReference type="STRING" id="86630.A0A367K8J5"/>
<evidence type="ECO:0008006" key="3">
    <source>
        <dbReference type="Google" id="ProtNLM"/>
    </source>
</evidence>
<name>A0A367K8J5_RHIAZ</name>
<dbReference type="InterPro" id="IPR039057">
    <property type="entry name" value="Spo22/ZIP4"/>
</dbReference>
<reference evidence="1 2" key="1">
    <citation type="journal article" date="2018" name="G3 (Bethesda)">
        <title>Phylogenetic and Phylogenomic Definition of Rhizopus Species.</title>
        <authorList>
            <person name="Gryganskyi A.P."/>
            <person name="Golan J."/>
            <person name="Dolatabadi S."/>
            <person name="Mondo S."/>
            <person name="Robb S."/>
            <person name="Idnurm A."/>
            <person name="Muszewska A."/>
            <person name="Steczkiewicz K."/>
            <person name="Masonjones S."/>
            <person name="Liao H.L."/>
            <person name="Gajdeczka M.T."/>
            <person name="Anike F."/>
            <person name="Vuek A."/>
            <person name="Anishchenko I.M."/>
            <person name="Voigt K."/>
            <person name="de Hoog G.S."/>
            <person name="Smith M.E."/>
            <person name="Heitman J."/>
            <person name="Vilgalys R."/>
            <person name="Stajich J.E."/>
        </authorList>
    </citation>
    <scope>NUCLEOTIDE SEQUENCE [LARGE SCALE GENOMIC DNA]</scope>
    <source>
        <strain evidence="1 2">CBS 357.93</strain>
    </source>
</reference>
<dbReference type="OrthoDB" id="65716at2759"/>
<dbReference type="GO" id="GO:0090173">
    <property type="term" value="P:regulation of synaptonemal complex assembly"/>
    <property type="evidence" value="ECO:0007669"/>
    <property type="project" value="InterPro"/>
</dbReference>